<name>A0A8D8MD83_9HEMI</name>
<protein>
    <submittedName>
        <fullName evidence="2">Uncharacterized protein</fullName>
    </submittedName>
</protein>
<reference evidence="2" key="1">
    <citation type="submission" date="2021-05" db="EMBL/GenBank/DDBJ databases">
        <authorList>
            <person name="Alioto T."/>
            <person name="Alioto T."/>
            <person name="Gomez Garrido J."/>
        </authorList>
    </citation>
    <scope>NUCLEOTIDE SEQUENCE</scope>
</reference>
<dbReference type="EMBL" id="HBUF01051601">
    <property type="protein sequence ID" value="CAG6622035.1"/>
    <property type="molecule type" value="Transcribed_RNA"/>
</dbReference>
<dbReference type="EMBL" id="HBUF01051602">
    <property type="protein sequence ID" value="CAG6622037.1"/>
    <property type="molecule type" value="Transcribed_RNA"/>
</dbReference>
<organism evidence="2">
    <name type="scientific">Cacopsylla melanoneura</name>
    <dbReference type="NCBI Taxonomy" id="428564"/>
    <lineage>
        <taxon>Eukaryota</taxon>
        <taxon>Metazoa</taxon>
        <taxon>Ecdysozoa</taxon>
        <taxon>Arthropoda</taxon>
        <taxon>Hexapoda</taxon>
        <taxon>Insecta</taxon>
        <taxon>Pterygota</taxon>
        <taxon>Neoptera</taxon>
        <taxon>Paraneoptera</taxon>
        <taxon>Hemiptera</taxon>
        <taxon>Sternorrhyncha</taxon>
        <taxon>Psylloidea</taxon>
        <taxon>Psyllidae</taxon>
        <taxon>Psyllinae</taxon>
        <taxon>Cacopsylla</taxon>
    </lineage>
</organism>
<proteinExistence type="predicted"/>
<evidence type="ECO:0000313" key="2">
    <source>
        <dbReference type="EMBL" id="CAG6622037.1"/>
    </source>
</evidence>
<feature type="region of interest" description="Disordered" evidence="1">
    <location>
        <begin position="1"/>
        <end position="21"/>
    </location>
</feature>
<dbReference type="AlphaFoldDB" id="A0A8D8MD83"/>
<accession>A0A8D8MD83</accession>
<evidence type="ECO:0000256" key="1">
    <source>
        <dbReference type="SAM" id="MobiDB-lite"/>
    </source>
</evidence>
<dbReference type="EMBL" id="HBUF01051600">
    <property type="protein sequence ID" value="CAG6622033.1"/>
    <property type="molecule type" value="Transcribed_RNA"/>
</dbReference>
<sequence length="108" mass="12102">MSGTSILSLSGSEFSRSASRGSNLILSNQNGAVSRRFVFYSTKQSENLVYGLQRSEECGFDACERVKNQNQDGDDEHNGAILNFPQRHRDGLGADHLVHQEKYRSQKH</sequence>